<proteinExistence type="predicted"/>
<gene>
    <name evidence="5" type="ORF">GCM10023215_61120</name>
</gene>
<evidence type="ECO:0000259" key="4">
    <source>
        <dbReference type="PROSITE" id="PS50043"/>
    </source>
</evidence>
<evidence type="ECO:0000256" key="3">
    <source>
        <dbReference type="SAM" id="MobiDB-lite"/>
    </source>
</evidence>
<dbReference type="SUPFAM" id="SSF46894">
    <property type="entry name" value="C-terminal effector domain of the bipartite response regulators"/>
    <property type="match status" value="1"/>
</dbReference>
<dbReference type="PROSITE" id="PS50043">
    <property type="entry name" value="HTH_LUXR_2"/>
    <property type="match status" value="1"/>
</dbReference>
<name>A0ABP8XP98_9PSEU</name>
<dbReference type="PRINTS" id="PR00038">
    <property type="entry name" value="HTHLUXR"/>
</dbReference>
<dbReference type="InterPro" id="IPR041664">
    <property type="entry name" value="AAA_16"/>
</dbReference>
<dbReference type="Pfam" id="PF13191">
    <property type="entry name" value="AAA_16"/>
    <property type="match status" value="1"/>
</dbReference>
<evidence type="ECO:0000313" key="6">
    <source>
        <dbReference type="Proteomes" id="UP001500325"/>
    </source>
</evidence>
<feature type="compositionally biased region" description="Polar residues" evidence="3">
    <location>
        <begin position="924"/>
        <end position="934"/>
    </location>
</feature>
<keyword evidence="6" id="KW-1185">Reference proteome</keyword>
<dbReference type="EMBL" id="BAABIC010000030">
    <property type="protein sequence ID" value="GAA4710871.1"/>
    <property type="molecule type" value="Genomic_DNA"/>
</dbReference>
<dbReference type="InterPro" id="IPR036388">
    <property type="entry name" value="WH-like_DNA-bd_sf"/>
</dbReference>
<dbReference type="Pfam" id="PF00196">
    <property type="entry name" value="GerE"/>
    <property type="match status" value="1"/>
</dbReference>
<accession>A0ABP8XP98</accession>
<dbReference type="PANTHER" id="PTHR16305:SF35">
    <property type="entry name" value="TRANSCRIPTIONAL ACTIVATOR DOMAIN"/>
    <property type="match status" value="1"/>
</dbReference>
<reference evidence="6" key="1">
    <citation type="journal article" date="2019" name="Int. J. Syst. Evol. Microbiol.">
        <title>The Global Catalogue of Microorganisms (GCM) 10K type strain sequencing project: providing services to taxonomists for standard genome sequencing and annotation.</title>
        <authorList>
            <consortium name="The Broad Institute Genomics Platform"/>
            <consortium name="The Broad Institute Genome Sequencing Center for Infectious Disease"/>
            <person name="Wu L."/>
            <person name="Ma J."/>
        </authorList>
    </citation>
    <scope>NUCLEOTIDE SEQUENCE [LARGE SCALE GENOMIC DNA]</scope>
    <source>
        <strain evidence="6">JCM 18055</strain>
    </source>
</reference>
<dbReference type="InterPro" id="IPR000792">
    <property type="entry name" value="Tscrpt_reg_LuxR_C"/>
</dbReference>
<dbReference type="Gene3D" id="1.10.10.10">
    <property type="entry name" value="Winged helix-like DNA-binding domain superfamily/Winged helix DNA-binding domain"/>
    <property type="match status" value="1"/>
</dbReference>
<feature type="domain" description="HTH luxR-type" evidence="4">
    <location>
        <begin position="851"/>
        <end position="916"/>
    </location>
</feature>
<dbReference type="InterPro" id="IPR027417">
    <property type="entry name" value="P-loop_NTPase"/>
</dbReference>
<comment type="caution">
    <text evidence="5">The sequence shown here is derived from an EMBL/GenBank/DDBJ whole genome shotgun (WGS) entry which is preliminary data.</text>
</comment>
<keyword evidence="1" id="KW-0547">Nucleotide-binding</keyword>
<dbReference type="Proteomes" id="UP001500325">
    <property type="component" value="Unassembled WGS sequence"/>
</dbReference>
<evidence type="ECO:0000313" key="5">
    <source>
        <dbReference type="EMBL" id="GAA4710871.1"/>
    </source>
</evidence>
<feature type="region of interest" description="Disordered" evidence="3">
    <location>
        <begin position="912"/>
        <end position="934"/>
    </location>
</feature>
<dbReference type="CDD" id="cd06170">
    <property type="entry name" value="LuxR_C_like"/>
    <property type="match status" value="1"/>
</dbReference>
<organism evidence="5 6">
    <name type="scientific">Pseudonocardia yuanmonensis</name>
    <dbReference type="NCBI Taxonomy" id="1095914"/>
    <lineage>
        <taxon>Bacteria</taxon>
        <taxon>Bacillati</taxon>
        <taxon>Actinomycetota</taxon>
        <taxon>Actinomycetes</taxon>
        <taxon>Pseudonocardiales</taxon>
        <taxon>Pseudonocardiaceae</taxon>
        <taxon>Pseudonocardia</taxon>
    </lineage>
</organism>
<dbReference type="InterPro" id="IPR016032">
    <property type="entry name" value="Sig_transdc_resp-reg_C-effctor"/>
</dbReference>
<sequence>MLLGREVERARLEDLADAVAAGGSAVLRLVGDPGVGKTALLGHATGAAAERGLRVVRMAGVGSESALPFAGVQRLLLALRVPVETLPAPQREALNLAFGLVAGPPPDRFRIGAAVRVAVEAAAADGPLLCCVDDLQWIDADSRDVLAFTARRLHEDGLGLLLAERTAEPGPVDGPFDDLPCLPVGGLPRAAAIDLLDRVLGRPVDPPIAERIVTATAGNPLAVVELAPSLSGHQLVGGTLLPEPLPIGPTLERHYLGRVGALPPDTRTWLLVAATAGSGEPGLVGAAAAVLGLAADAAEPAEEAGLVRLDARAEFRHPLVAAAVYSGAPAGDRRRAHRAVAHAFGTGTIGHAWHLAAATVGRDEQVAAALEEAGRRAAGRGGQAARARFLQRAAELTPEGPRRTDRLLDAAESLTAAGYPARAGEIVEVLPVEELTGARRGRALLARAEVRLVSGVADRVRAAPAVCLAAADAFAEVDPDREVAALLRAVELLLTVEHEVLGTTTAELAARALRSTPKGPELPGLLLRAMATLALRPYAEAVGSLRRACRALLAAGPEAALRYVMIGVAVTTALFDDAARDRLLRRAAEEARRVGALQVLHSVLWMHSQTAAALGLPRAANALLDESRAAGRAIGLSPVVEAIHTNVTCRAWEGGAGSADLRAELAAAGAFARGIGMIGMGTIADHARVVLDLADGRVAAAHEVAAGIREARFLQVGNLVLGDLAEAAAFAGRSAEAAAAAADLAGIAEASGTDLACGLAARARALVAAREPATGPDVVEAAFRESARRLERTLAAGELARTRLLYGEWLRRGKRRRDARAELRAAAEAFDALGAAGFAARARRELRATGEHAAHGPLTPQETSVAALAARGATNVEIAARLTLSRHTVDYHLRKVFRKLAVADRRQLAARLAAPDGTTHRTPDGTTDGTTHLT</sequence>
<evidence type="ECO:0000256" key="1">
    <source>
        <dbReference type="ARBA" id="ARBA00022741"/>
    </source>
</evidence>
<dbReference type="PANTHER" id="PTHR16305">
    <property type="entry name" value="TESTICULAR SOLUBLE ADENYLYL CYCLASE"/>
    <property type="match status" value="1"/>
</dbReference>
<protein>
    <submittedName>
        <fullName evidence="5">LuxR family transcriptional regulator</fullName>
    </submittedName>
</protein>
<evidence type="ECO:0000256" key="2">
    <source>
        <dbReference type="ARBA" id="ARBA00022840"/>
    </source>
</evidence>
<dbReference type="RefSeq" id="WP_345384255.1">
    <property type="nucleotide sequence ID" value="NZ_BAABIC010000030.1"/>
</dbReference>
<keyword evidence="2" id="KW-0067">ATP-binding</keyword>
<dbReference type="SMART" id="SM00421">
    <property type="entry name" value="HTH_LUXR"/>
    <property type="match status" value="1"/>
</dbReference>
<dbReference type="SUPFAM" id="SSF52540">
    <property type="entry name" value="P-loop containing nucleoside triphosphate hydrolases"/>
    <property type="match status" value="1"/>
</dbReference>